<protein>
    <submittedName>
        <fullName evidence="1">Uncharacterized protein</fullName>
    </submittedName>
</protein>
<accession>A0A0A9BD86</accession>
<dbReference type="EMBL" id="GBRH01236584">
    <property type="protein sequence ID" value="JAD61311.1"/>
    <property type="molecule type" value="Transcribed_RNA"/>
</dbReference>
<reference evidence="1" key="1">
    <citation type="submission" date="2014-09" db="EMBL/GenBank/DDBJ databases">
        <authorList>
            <person name="Magalhaes I.L.F."/>
            <person name="Oliveira U."/>
            <person name="Santos F.R."/>
            <person name="Vidigal T.H.D.A."/>
            <person name="Brescovit A.D."/>
            <person name="Santos A.J."/>
        </authorList>
    </citation>
    <scope>NUCLEOTIDE SEQUENCE</scope>
    <source>
        <tissue evidence="1">Shoot tissue taken approximately 20 cm above the soil surface</tissue>
    </source>
</reference>
<name>A0A0A9BD86_ARUDO</name>
<proteinExistence type="predicted"/>
<dbReference type="AlphaFoldDB" id="A0A0A9BD86"/>
<evidence type="ECO:0000313" key="1">
    <source>
        <dbReference type="EMBL" id="JAD61311.1"/>
    </source>
</evidence>
<reference evidence="1" key="2">
    <citation type="journal article" date="2015" name="Data Brief">
        <title>Shoot transcriptome of the giant reed, Arundo donax.</title>
        <authorList>
            <person name="Barrero R.A."/>
            <person name="Guerrero F.D."/>
            <person name="Moolhuijzen P."/>
            <person name="Goolsby J.A."/>
            <person name="Tidwell J."/>
            <person name="Bellgard S.E."/>
            <person name="Bellgard M.I."/>
        </authorList>
    </citation>
    <scope>NUCLEOTIDE SEQUENCE</scope>
    <source>
        <tissue evidence="1">Shoot tissue taken approximately 20 cm above the soil surface</tissue>
    </source>
</reference>
<organism evidence="1">
    <name type="scientific">Arundo donax</name>
    <name type="common">Giant reed</name>
    <name type="synonym">Donax arundinaceus</name>
    <dbReference type="NCBI Taxonomy" id="35708"/>
    <lineage>
        <taxon>Eukaryota</taxon>
        <taxon>Viridiplantae</taxon>
        <taxon>Streptophyta</taxon>
        <taxon>Embryophyta</taxon>
        <taxon>Tracheophyta</taxon>
        <taxon>Spermatophyta</taxon>
        <taxon>Magnoliopsida</taxon>
        <taxon>Liliopsida</taxon>
        <taxon>Poales</taxon>
        <taxon>Poaceae</taxon>
        <taxon>PACMAD clade</taxon>
        <taxon>Arundinoideae</taxon>
        <taxon>Arundineae</taxon>
        <taxon>Arundo</taxon>
    </lineage>
</organism>
<sequence length="37" mass="4153">MIEIVALPKYFPFVVFRSSLFILEASSDMVNCSNIGN</sequence>